<name>A0AAD4NRR9_9PLEO</name>
<reference evidence="2" key="1">
    <citation type="submission" date="2021-07" db="EMBL/GenBank/DDBJ databases">
        <title>Genome Resource of American Ginseng Black Spot Pathogen Alternaria panax.</title>
        <authorList>
            <person name="Qiu C."/>
            <person name="Wang W."/>
            <person name="Liu Z."/>
        </authorList>
    </citation>
    <scope>NUCLEOTIDE SEQUENCE</scope>
    <source>
        <strain evidence="2">BNCC115425</strain>
    </source>
</reference>
<comment type="caution">
    <text evidence="2">The sequence shown here is derived from an EMBL/GenBank/DDBJ whole genome shotgun (WGS) entry which is preliminary data.</text>
</comment>
<gene>
    <name evidence="2" type="ORF">G6011_11416</name>
</gene>
<feature type="compositionally biased region" description="Polar residues" evidence="1">
    <location>
        <begin position="11"/>
        <end position="23"/>
    </location>
</feature>
<organism evidence="2 3">
    <name type="scientific">Alternaria panax</name>
    <dbReference type="NCBI Taxonomy" id="48097"/>
    <lineage>
        <taxon>Eukaryota</taxon>
        <taxon>Fungi</taxon>
        <taxon>Dikarya</taxon>
        <taxon>Ascomycota</taxon>
        <taxon>Pezizomycotina</taxon>
        <taxon>Dothideomycetes</taxon>
        <taxon>Pleosporomycetidae</taxon>
        <taxon>Pleosporales</taxon>
        <taxon>Pleosporineae</taxon>
        <taxon>Pleosporaceae</taxon>
        <taxon>Alternaria</taxon>
        <taxon>Alternaria sect. Panax</taxon>
    </lineage>
</organism>
<feature type="region of interest" description="Disordered" evidence="1">
    <location>
        <begin position="1"/>
        <end position="23"/>
    </location>
</feature>
<accession>A0AAD4NRR9</accession>
<dbReference type="AlphaFoldDB" id="A0AAD4NRR9"/>
<feature type="compositionally biased region" description="Basic and acidic residues" evidence="1">
    <location>
        <begin position="223"/>
        <end position="235"/>
    </location>
</feature>
<sequence>MLEGLKGIAPTRTSSPPHTSDNVISSQIDEEDWEIVNPHEADVFYHDRITLLLGPRQETRHQILLVDAPKSSELPNRLRMLAPSQRIMHLFFPDLPMVKSYLNSQSTSPDALAIEMSWLGIIKLSVTADVFQDTYIQDNALAALNQKAVLALSPGNAVSIFESDDFAFAYTCYTKTEGTKQKASSTKYGNSVLRGMGLSAAKKEGDGKVHPVRQPTVPPSAEALKRGNMDNFDRS</sequence>
<protein>
    <submittedName>
        <fullName evidence="2">Uncharacterized protein</fullName>
    </submittedName>
</protein>
<evidence type="ECO:0000313" key="3">
    <source>
        <dbReference type="Proteomes" id="UP001199106"/>
    </source>
</evidence>
<evidence type="ECO:0000256" key="1">
    <source>
        <dbReference type="SAM" id="MobiDB-lite"/>
    </source>
</evidence>
<evidence type="ECO:0000313" key="2">
    <source>
        <dbReference type="EMBL" id="KAG9192682.1"/>
    </source>
</evidence>
<keyword evidence="3" id="KW-1185">Reference proteome</keyword>
<dbReference type="Proteomes" id="UP001199106">
    <property type="component" value="Unassembled WGS sequence"/>
</dbReference>
<proteinExistence type="predicted"/>
<feature type="region of interest" description="Disordered" evidence="1">
    <location>
        <begin position="202"/>
        <end position="235"/>
    </location>
</feature>
<dbReference type="EMBL" id="JAANER010000003">
    <property type="protein sequence ID" value="KAG9192682.1"/>
    <property type="molecule type" value="Genomic_DNA"/>
</dbReference>